<organism evidence="2 3">
    <name type="scientific">Eragrostis curvula</name>
    <name type="common">weeping love grass</name>
    <dbReference type="NCBI Taxonomy" id="38414"/>
    <lineage>
        <taxon>Eukaryota</taxon>
        <taxon>Viridiplantae</taxon>
        <taxon>Streptophyta</taxon>
        <taxon>Embryophyta</taxon>
        <taxon>Tracheophyta</taxon>
        <taxon>Spermatophyta</taxon>
        <taxon>Magnoliopsida</taxon>
        <taxon>Liliopsida</taxon>
        <taxon>Poales</taxon>
        <taxon>Poaceae</taxon>
        <taxon>PACMAD clade</taxon>
        <taxon>Chloridoideae</taxon>
        <taxon>Eragrostideae</taxon>
        <taxon>Eragrostidinae</taxon>
        <taxon>Eragrostis</taxon>
    </lineage>
</organism>
<dbReference type="InterPro" id="IPR026960">
    <property type="entry name" value="RVT-Znf"/>
</dbReference>
<name>A0A5J9UH87_9POAL</name>
<dbReference type="Gramene" id="TVU23022">
    <property type="protein sequence ID" value="TVU23022"/>
    <property type="gene ID" value="EJB05_32749"/>
</dbReference>
<evidence type="ECO:0000313" key="2">
    <source>
        <dbReference type="EMBL" id="TVU23022.1"/>
    </source>
</evidence>
<reference evidence="2 3" key="1">
    <citation type="journal article" date="2019" name="Sci. Rep.">
        <title>A high-quality genome of Eragrostis curvula grass provides insights into Poaceae evolution and supports new strategies to enhance forage quality.</title>
        <authorList>
            <person name="Carballo J."/>
            <person name="Santos B.A.C.M."/>
            <person name="Zappacosta D."/>
            <person name="Garbus I."/>
            <person name="Selva J.P."/>
            <person name="Gallo C.A."/>
            <person name="Diaz A."/>
            <person name="Albertini E."/>
            <person name="Caccamo M."/>
            <person name="Echenique V."/>
        </authorList>
    </citation>
    <scope>NUCLEOTIDE SEQUENCE [LARGE SCALE GENOMIC DNA]</scope>
    <source>
        <strain evidence="3">cv. Victoria</strain>
        <tissue evidence="2">Leaf</tissue>
    </source>
</reference>
<gene>
    <name evidence="2" type="ORF">EJB05_32749</name>
</gene>
<evidence type="ECO:0000313" key="3">
    <source>
        <dbReference type="Proteomes" id="UP000324897"/>
    </source>
</evidence>
<dbReference type="Proteomes" id="UP000324897">
    <property type="component" value="Unassembled WGS sequence"/>
</dbReference>
<comment type="caution">
    <text evidence="2">The sequence shown here is derived from an EMBL/GenBank/DDBJ whole genome shotgun (WGS) entry which is preliminary data.</text>
</comment>
<dbReference type="Pfam" id="PF13966">
    <property type="entry name" value="zf-RVT"/>
    <property type="match status" value="1"/>
</dbReference>
<keyword evidence="3" id="KW-1185">Reference proteome</keyword>
<evidence type="ECO:0000259" key="1">
    <source>
        <dbReference type="Pfam" id="PF13966"/>
    </source>
</evidence>
<proteinExistence type="predicted"/>
<dbReference type="OrthoDB" id="645324at2759"/>
<feature type="non-terminal residue" evidence="2">
    <location>
        <position position="1"/>
    </location>
</feature>
<dbReference type="EMBL" id="RWGY01000026">
    <property type="protein sequence ID" value="TVU23022.1"/>
    <property type="molecule type" value="Genomic_DNA"/>
</dbReference>
<protein>
    <recommendedName>
        <fullName evidence="1">Reverse transcriptase zinc-binding domain-containing protein</fullName>
    </recommendedName>
</protein>
<dbReference type="AlphaFoldDB" id="A0A5J9UH87"/>
<accession>A0A5J9UH87</accession>
<sequence>KYYEYTFRDVDFPRPLKWIWRTQCTPKIKVFAWLMGVDRLNTRNMLRRRNFNVQPNHNCVLCRRNTEETRCHLNACWGKLHIQWLPSLSFFDMIMVARSNFQGPKFTEVILIAAWALWRVRNAKIFDGINPTFSAWWHLFREDLTLHTNRFSQQDRHETMNWLSTL</sequence>
<feature type="domain" description="Reverse transcriptase zinc-binding" evidence="1">
    <location>
        <begin position="3"/>
        <end position="73"/>
    </location>
</feature>